<accession>A0AAT9H9M6</accession>
<name>A0AAT9H9M6_9ACTN</name>
<sequence length="142" mass="15098">MDVPAEDGRVHGVVEVGVVEDHQRAVAAEFEDRALEEEAQTVATRRPTASEPVKEMTFGIGCSRKASPISAMSVMTTLSRPPGRPASSKIFAMREPPTTGVFWCGLSTTPLPSASAGATDFRESRKGKLKGLITPTTPTGTR</sequence>
<proteinExistence type="predicted"/>
<gene>
    <name evidence="2" type="ORF">SHKM778_04630</name>
</gene>
<protein>
    <submittedName>
        <fullName evidence="2">Uncharacterized protein</fullName>
    </submittedName>
</protein>
<evidence type="ECO:0000256" key="1">
    <source>
        <dbReference type="SAM" id="MobiDB-lite"/>
    </source>
</evidence>
<dbReference type="AlphaFoldDB" id="A0AAT9H9M6"/>
<reference evidence="2" key="1">
    <citation type="submission" date="2024-06" db="EMBL/GenBank/DDBJ databases">
        <authorList>
            <consortium name="consrtm"/>
            <person name="Uemura M."/>
            <person name="Terahara T."/>
        </authorList>
    </citation>
    <scope>NUCLEOTIDE SEQUENCE</scope>
    <source>
        <strain evidence="2">KM77-8</strain>
    </source>
</reference>
<reference evidence="2" key="2">
    <citation type="submission" date="2024-07" db="EMBL/GenBank/DDBJ databases">
        <title>Streptomyces haneummycinica sp. nov., a new antibiotic-producing actinobacterium isolated from marine sediment.</title>
        <authorList>
            <person name="Uemura M."/>
            <person name="Hamada M."/>
            <person name="Hirano S."/>
            <person name="Kobayashi K."/>
            <person name="Ohshiro T."/>
            <person name="Kobayashi T."/>
            <person name="Terahara T."/>
        </authorList>
    </citation>
    <scope>NUCLEOTIDE SEQUENCE</scope>
    <source>
        <strain evidence="2">KM77-8</strain>
    </source>
</reference>
<organism evidence="2">
    <name type="scientific">Streptomyces haneummycinicus</name>
    <dbReference type="NCBI Taxonomy" id="3074435"/>
    <lineage>
        <taxon>Bacteria</taxon>
        <taxon>Bacillati</taxon>
        <taxon>Actinomycetota</taxon>
        <taxon>Actinomycetes</taxon>
        <taxon>Kitasatosporales</taxon>
        <taxon>Streptomycetaceae</taxon>
        <taxon>Streptomyces</taxon>
    </lineage>
</organism>
<feature type="region of interest" description="Disordered" evidence="1">
    <location>
        <begin position="112"/>
        <end position="142"/>
    </location>
</feature>
<evidence type="ECO:0000313" key="2">
    <source>
        <dbReference type="EMBL" id="BFO14075.1"/>
    </source>
</evidence>
<dbReference type="EMBL" id="AP035768">
    <property type="protein sequence ID" value="BFO14075.1"/>
    <property type="molecule type" value="Genomic_DNA"/>
</dbReference>